<dbReference type="Proteomes" id="UP000199262">
    <property type="component" value="Unassembled WGS sequence"/>
</dbReference>
<sequence>MSRSIFEEASGSYSGDILELASNGLEQLVPYKAINKNDLRQGYYIVRKSKVDHNVTATFGEHSNEIGKSTVFFQEMAYKMHVFETVQRISLKDLMYGTITADEVKANLELGLMKDAFHSIVFGKKHINMEGIANLKGKSKVTVETLVNGYTLYEKATLAKRESEKYKERLDGFYHLLVPHNYSHLLLELYSEPQYVIVKEALKRDHNIITFVLKGLKHPILYEPNPEVMFVPMLTEIFFRKFAAPDGDYIHSSMESAGVIHFEPREVVEIEVTKPSGS</sequence>
<name>A0A1G4QBH8_BORJA</name>
<keyword evidence="2" id="KW-1185">Reference proteome</keyword>
<evidence type="ECO:0000313" key="1">
    <source>
        <dbReference type="EMBL" id="SCW41926.1"/>
    </source>
</evidence>
<accession>A0A1G4QBH8</accession>
<organism evidence="1 2">
    <name type="scientific">Borreliella japonica</name>
    <name type="common">Borrelia japonica</name>
    <dbReference type="NCBI Taxonomy" id="34095"/>
    <lineage>
        <taxon>Bacteria</taxon>
        <taxon>Pseudomonadati</taxon>
        <taxon>Spirochaetota</taxon>
        <taxon>Spirochaetia</taxon>
        <taxon>Spirochaetales</taxon>
        <taxon>Borreliaceae</taxon>
        <taxon>Borreliella</taxon>
    </lineage>
</organism>
<proteinExistence type="predicted"/>
<dbReference type="OrthoDB" id="350972at2"/>
<protein>
    <submittedName>
        <fullName evidence="1">Uncharacterized protein</fullName>
    </submittedName>
</protein>
<dbReference type="AlphaFoldDB" id="A0A1G4QBH8"/>
<dbReference type="EMBL" id="FMTE01000010">
    <property type="protein sequence ID" value="SCW41926.1"/>
    <property type="molecule type" value="Genomic_DNA"/>
</dbReference>
<reference evidence="2" key="1">
    <citation type="submission" date="2016-10" db="EMBL/GenBank/DDBJ databases">
        <authorList>
            <person name="Varghese N."/>
            <person name="Submissions S."/>
        </authorList>
    </citation>
    <scope>NUCLEOTIDE SEQUENCE [LARGE SCALE GENOMIC DNA]</scope>
    <source>
        <strain evidence="2">ATCC 51557</strain>
    </source>
</reference>
<gene>
    <name evidence="1" type="ORF">SAMN02983004_01041</name>
</gene>
<evidence type="ECO:0000313" key="2">
    <source>
        <dbReference type="Proteomes" id="UP000199262"/>
    </source>
</evidence>
<dbReference type="RefSeq" id="WP_091973762.1">
    <property type="nucleotide sequence ID" value="NZ_FMTE01000010.1"/>
</dbReference>